<dbReference type="Pfam" id="PF03551">
    <property type="entry name" value="PadR"/>
    <property type="match status" value="1"/>
</dbReference>
<gene>
    <name evidence="2" type="ORF">HGA03_08085</name>
</gene>
<feature type="domain" description="Transcription regulator PadR N-terminal" evidence="1">
    <location>
        <begin position="49"/>
        <end position="116"/>
    </location>
</feature>
<protein>
    <submittedName>
        <fullName evidence="2">PadR family transcriptional regulator</fullName>
    </submittedName>
</protein>
<dbReference type="InterPro" id="IPR036388">
    <property type="entry name" value="WH-like_DNA-bd_sf"/>
</dbReference>
<dbReference type="RefSeq" id="WP_168629744.1">
    <property type="nucleotide sequence ID" value="NZ_BONL01000004.1"/>
</dbReference>
<dbReference type="CDD" id="cd00090">
    <property type="entry name" value="HTH_ARSR"/>
    <property type="match status" value="1"/>
</dbReference>
<dbReference type="InterPro" id="IPR011991">
    <property type="entry name" value="ArsR-like_HTH"/>
</dbReference>
<evidence type="ECO:0000259" key="1">
    <source>
        <dbReference type="Pfam" id="PF03551"/>
    </source>
</evidence>
<dbReference type="EMBL" id="JAAXOX010000003">
    <property type="protein sequence ID" value="NKY22624.1"/>
    <property type="molecule type" value="Genomic_DNA"/>
</dbReference>
<dbReference type="SUPFAM" id="SSF46785">
    <property type="entry name" value="Winged helix' DNA-binding domain"/>
    <property type="match status" value="1"/>
</dbReference>
<evidence type="ECO:0000313" key="3">
    <source>
        <dbReference type="Proteomes" id="UP000581206"/>
    </source>
</evidence>
<name>A0A7X6KVC0_9CELL</name>
<accession>A0A7X6KVC0</accession>
<dbReference type="Gene3D" id="1.10.10.10">
    <property type="entry name" value="Winged helix-like DNA-binding domain superfamily/Winged helix DNA-binding domain"/>
    <property type="match status" value="1"/>
</dbReference>
<organism evidence="2 3">
    <name type="scientific">Cellulomonas denverensis</name>
    <dbReference type="NCBI Taxonomy" id="264297"/>
    <lineage>
        <taxon>Bacteria</taxon>
        <taxon>Bacillati</taxon>
        <taxon>Actinomycetota</taxon>
        <taxon>Actinomycetes</taxon>
        <taxon>Micrococcales</taxon>
        <taxon>Cellulomonadaceae</taxon>
        <taxon>Cellulomonas</taxon>
    </lineage>
</organism>
<evidence type="ECO:0000313" key="2">
    <source>
        <dbReference type="EMBL" id="NKY22624.1"/>
    </source>
</evidence>
<dbReference type="PANTHER" id="PTHR43252:SF2">
    <property type="entry name" value="TRANSCRIPTION REGULATOR, PADR-LIKE FAMILY"/>
    <property type="match status" value="1"/>
</dbReference>
<dbReference type="InterPro" id="IPR036390">
    <property type="entry name" value="WH_DNA-bd_sf"/>
</dbReference>
<dbReference type="Proteomes" id="UP000581206">
    <property type="component" value="Unassembled WGS sequence"/>
</dbReference>
<comment type="caution">
    <text evidence="2">The sequence shown here is derived from an EMBL/GenBank/DDBJ whole genome shotgun (WGS) entry which is preliminary data.</text>
</comment>
<dbReference type="AlphaFoldDB" id="A0A7X6KVC0"/>
<proteinExistence type="predicted"/>
<dbReference type="PANTHER" id="PTHR43252">
    <property type="entry name" value="TRANSCRIPTIONAL REGULATOR YQJI"/>
    <property type="match status" value="1"/>
</dbReference>
<dbReference type="InterPro" id="IPR005149">
    <property type="entry name" value="Tscrpt_reg_PadR_N"/>
</dbReference>
<keyword evidence="3" id="KW-1185">Reference proteome</keyword>
<reference evidence="2 3" key="1">
    <citation type="submission" date="2020-04" db="EMBL/GenBank/DDBJ databases">
        <title>MicrobeNet Type strains.</title>
        <authorList>
            <person name="Nicholson A.C."/>
        </authorList>
    </citation>
    <scope>NUCLEOTIDE SEQUENCE [LARGE SCALE GENOMIC DNA]</scope>
    <source>
        <strain evidence="2 3">ATCC BAA-788</strain>
    </source>
</reference>
<sequence length="183" mass="19642">MHTAFGTDGLRGTDRLGSGLREMVEGARELLENRPGQTRRPRGDVRAAILALLAEEPMHGYQLISEIEKRSGGSWRPSPGSVYPTLQLLADEGLVRVEVVGEKKTYSLTSAGTEAAAAGADSLPWESAQTRDAERASALPRAGVKLAQALAQLGHDATPEQVEQAVQVVNDARRKIYTILAES</sequence>